<dbReference type="AlphaFoldDB" id="A0A4Q2AFS3"/>
<comment type="caution">
    <text evidence="1">The sequence shown here is derived from an EMBL/GenBank/DDBJ whole genome shotgun (WGS) entry which is preliminary data.</text>
</comment>
<name>A0A4Q2AFS3_9BURK</name>
<dbReference type="Proteomes" id="UP000289650">
    <property type="component" value="Unassembled WGS sequence"/>
</dbReference>
<evidence type="ECO:0000313" key="1">
    <source>
        <dbReference type="EMBL" id="RXV67551.1"/>
    </source>
</evidence>
<dbReference type="EMBL" id="QWEX01000002">
    <property type="protein sequence ID" value="RXV67551.1"/>
    <property type="molecule type" value="Genomic_DNA"/>
</dbReference>
<gene>
    <name evidence="1" type="ORF">D1006_20015</name>
</gene>
<organism evidence="1 2">
    <name type="scientific">Burkholderia stabilis</name>
    <dbReference type="NCBI Taxonomy" id="95485"/>
    <lineage>
        <taxon>Bacteria</taxon>
        <taxon>Pseudomonadati</taxon>
        <taxon>Pseudomonadota</taxon>
        <taxon>Betaproteobacteria</taxon>
        <taxon>Burkholderiales</taxon>
        <taxon>Burkholderiaceae</taxon>
        <taxon>Burkholderia</taxon>
        <taxon>Burkholderia cepacia complex</taxon>
    </lineage>
</organism>
<accession>A0A4Q2AFS3</accession>
<proteinExistence type="predicted"/>
<sequence length="87" mass="9830">MAMRFIAALAQTGNRKPPSLMRPASEYRRLPDIARQSWMNPRDGIRRSRNGKRPRGAISFRCVSVVAAACDALRQYRPQSFGHEGNT</sequence>
<protein>
    <submittedName>
        <fullName evidence="1">Uncharacterized protein</fullName>
    </submittedName>
</protein>
<dbReference type="OrthoDB" id="9035185at2"/>
<evidence type="ECO:0000313" key="2">
    <source>
        <dbReference type="Proteomes" id="UP000289650"/>
    </source>
</evidence>
<reference evidence="1 2" key="1">
    <citation type="submission" date="2018-08" db="EMBL/GenBank/DDBJ databases">
        <title>Mountain-cultivated ginseng endophyte, Burkholderia stabilis and its activity against ginseng root rot disease.</title>
        <authorList>
            <person name="Tapan Kumar M."/>
            <person name="Bae H."/>
            <person name="Shanmugam G."/>
            <person name="Jeon J."/>
        </authorList>
    </citation>
    <scope>NUCLEOTIDE SEQUENCE [LARGE SCALE GENOMIC DNA]</scope>
    <source>
        <strain evidence="1 2">EB159</strain>
    </source>
</reference>